<feature type="compositionally biased region" description="Polar residues" evidence="1">
    <location>
        <begin position="61"/>
        <end position="77"/>
    </location>
</feature>
<comment type="caution">
    <text evidence="3">The sequence shown here is derived from an EMBL/GenBank/DDBJ whole genome shotgun (WGS) entry which is preliminary data.</text>
</comment>
<gene>
    <name evidence="3" type="ORF">ADH67_05815</name>
</gene>
<feature type="compositionally biased region" description="Basic and acidic residues" evidence="1">
    <location>
        <begin position="35"/>
        <end position="60"/>
    </location>
</feature>
<feature type="region of interest" description="Disordered" evidence="1">
    <location>
        <begin position="35"/>
        <end position="112"/>
    </location>
</feature>
<dbReference type="GeneID" id="78361545"/>
<evidence type="ECO:0008006" key="5">
    <source>
        <dbReference type="Google" id="ProtNLM"/>
    </source>
</evidence>
<evidence type="ECO:0000256" key="2">
    <source>
        <dbReference type="SAM" id="Phobius"/>
    </source>
</evidence>
<keyword evidence="4" id="KW-1185">Reference proteome</keyword>
<reference evidence="4" key="1">
    <citation type="submission" date="2017-05" db="EMBL/GenBank/DDBJ databases">
        <title>Improved OligoMM genomes.</title>
        <authorList>
            <person name="Garzetti D."/>
        </authorList>
    </citation>
    <scope>NUCLEOTIDE SEQUENCE [LARGE SCALE GENOMIC DNA]</scope>
    <source>
        <strain evidence="4">YL45</strain>
    </source>
</reference>
<feature type="transmembrane region" description="Helical" evidence="2">
    <location>
        <begin position="6"/>
        <end position="26"/>
    </location>
</feature>
<evidence type="ECO:0000256" key="1">
    <source>
        <dbReference type="SAM" id="MobiDB-lite"/>
    </source>
</evidence>
<keyword evidence="2" id="KW-1133">Transmembrane helix</keyword>
<proteinExistence type="predicted"/>
<feature type="transmembrane region" description="Helical" evidence="2">
    <location>
        <begin position="350"/>
        <end position="370"/>
    </location>
</feature>
<feature type="compositionally biased region" description="Basic and acidic residues" evidence="1">
    <location>
        <begin position="101"/>
        <end position="112"/>
    </location>
</feature>
<dbReference type="Proteomes" id="UP000214610">
    <property type="component" value="Unassembled WGS sequence"/>
</dbReference>
<protein>
    <recommendedName>
        <fullName evidence="5">Cell division protein ZipA</fullName>
    </recommendedName>
</protein>
<dbReference type="RefSeq" id="WP_066593013.1">
    <property type="nucleotide sequence ID" value="NZ_CAJTBZ010000011.1"/>
</dbReference>
<organism evidence="3 4">
    <name type="scientific">Turicimonas muris</name>
    <dbReference type="NCBI Taxonomy" id="1796652"/>
    <lineage>
        <taxon>Bacteria</taxon>
        <taxon>Pseudomonadati</taxon>
        <taxon>Pseudomonadota</taxon>
        <taxon>Betaproteobacteria</taxon>
        <taxon>Burkholderiales</taxon>
        <taxon>Sutterellaceae</taxon>
        <taxon>Turicimonas</taxon>
    </lineage>
</organism>
<keyword evidence="2" id="KW-0472">Membrane</keyword>
<evidence type="ECO:0000313" key="4">
    <source>
        <dbReference type="Proteomes" id="UP000214610"/>
    </source>
</evidence>
<dbReference type="AlphaFoldDB" id="A0A227KNI7"/>
<accession>A0A227KNI7</accession>
<keyword evidence="2" id="KW-0812">Transmembrane</keyword>
<evidence type="ECO:0000313" key="3">
    <source>
        <dbReference type="EMBL" id="OXE49649.1"/>
    </source>
</evidence>
<name>A0A227KNI7_9BURK</name>
<dbReference type="EMBL" id="NHMP01000003">
    <property type="protein sequence ID" value="OXE49649.1"/>
    <property type="molecule type" value="Genomic_DNA"/>
</dbReference>
<sequence>MSFVLGMTLTAILLIGCAGGGIWYWLKIKEAPKKIKQDKSPLAGNKKEPFLRSEKEKEIQSVRQSSEAVNPSSSQTPVKDAVQKPTVPMQATPSSAPVKPAKPEAKPAADKVPEVYSFEKTAKALEESKQQQMQAQAAARTDISGSALDFQQNSLPFDEVLRFEDVEKNGCPSHNPMLEVSFKIQFKNPVTGSALLNELLPLKNLQPKGNYWVYGYDSYTKSWYVPEAIGLYSSIIIFVQLASSRGVVSEVSISSVLQIKQRLEMMFDGSSDEVEQSLISNKSKNLTHLLQQFGAQISVTLRSRNEVSLDEFEKVASDLGMKRINSKLYEKVGELVQTADGKRSHNRKGAIAAAWVSPSYVVISLFVALMTPESQPLRSLMIAANAFAAPFEAEIVDNQGYPINGQILTTVKKEIDNFYQQMRDKGLEPGSPTAHKLLA</sequence>